<reference evidence="1 2" key="1">
    <citation type="submission" date="2019-05" db="EMBL/GenBank/DDBJ databases">
        <title>Another draft genome of Portunus trituberculatus and its Hox gene families provides insights of decapod evolution.</title>
        <authorList>
            <person name="Jeong J.-H."/>
            <person name="Song I."/>
            <person name="Kim S."/>
            <person name="Choi T."/>
            <person name="Kim D."/>
            <person name="Ryu S."/>
            <person name="Kim W."/>
        </authorList>
    </citation>
    <scope>NUCLEOTIDE SEQUENCE [LARGE SCALE GENOMIC DNA]</scope>
    <source>
        <tissue evidence="1">Muscle</tissue>
    </source>
</reference>
<keyword evidence="2" id="KW-1185">Reference proteome</keyword>
<organism evidence="1 2">
    <name type="scientific">Portunus trituberculatus</name>
    <name type="common">Swimming crab</name>
    <name type="synonym">Neptunus trituberculatus</name>
    <dbReference type="NCBI Taxonomy" id="210409"/>
    <lineage>
        <taxon>Eukaryota</taxon>
        <taxon>Metazoa</taxon>
        <taxon>Ecdysozoa</taxon>
        <taxon>Arthropoda</taxon>
        <taxon>Crustacea</taxon>
        <taxon>Multicrustacea</taxon>
        <taxon>Malacostraca</taxon>
        <taxon>Eumalacostraca</taxon>
        <taxon>Eucarida</taxon>
        <taxon>Decapoda</taxon>
        <taxon>Pleocyemata</taxon>
        <taxon>Brachyura</taxon>
        <taxon>Eubrachyura</taxon>
        <taxon>Portunoidea</taxon>
        <taxon>Portunidae</taxon>
        <taxon>Portuninae</taxon>
        <taxon>Portunus</taxon>
    </lineage>
</organism>
<comment type="caution">
    <text evidence="1">The sequence shown here is derived from an EMBL/GenBank/DDBJ whole genome shotgun (WGS) entry which is preliminary data.</text>
</comment>
<sequence length="93" mass="10273">MYSQQTLREYVLLESLVRLKGLEASSKTAGRRQIIPCKLENILITSCLCREKQKVRGVRGGICSGGTFVLMSPSSRPCAVGSFQGTICYFRVP</sequence>
<proteinExistence type="predicted"/>
<protein>
    <submittedName>
        <fullName evidence="1">Uncharacterized protein</fullName>
    </submittedName>
</protein>
<dbReference type="AlphaFoldDB" id="A0A5B7FIS1"/>
<dbReference type="Proteomes" id="UP000324222">
    <property type="component" value="Unassembled WGS sequence"/>
</dbReference>
<accession>A0A5B7FIS1</accession>
<evidence type="ECO:0000313" key="1">
    <source>
        <dbReference type="EMBL" id="MPC45033.1"/>
    </source>
</evidence>
<dbReference type="EMBL" id="VSRR010006540">
    <property type="protein sequence ID" value="MPC45033.1"/>
    <property type="molecule type" value="Genomic_DNA"/>
</dbReference>
<name>A0A5B7FIS1_PORTR</name>
<gene>
    <name evidence="1" type="ORF">E2C01_038715</name>
</gene>
<evidence type="ECO:0000313" key="2">
    <source>
        <dbReference type="Proteomes" id="UP000324222"/>
    </source>
</evidence>